<dbReference type="PaxDb" id="3218-PP1S89_291V6.1"/>
<accession>A0A2K1K3K5</accession>
<dbReference type="PANTHER" id="PTHR22814">
    <property type="entry name" value="COPPER TRANSPORT PROTEIN ATOX1-RELATED"/>
    <property type="match status" value="1"/>
</dbReference>
<dbReference type="AlphaFoldDB" id="A0A2K1K3K5"/>
<dbReference type="PANTHER" id="PTHR22814:SF336">
    <property type="entry name" value="HEAVY METAL-ASSOCIATED ISOPRENYLATED PLANT PROTEIN 23"/>
    <property type="match status" value="1"/>
</dbReference>
<feature type="compositionally biased region" description="Basic residues" evidence="2">
    <location>
        <begin position="169"/>
        <end position="181"/>
    </location>
</feature>
<evidence type="ECO:0000313" key="3">
    <source>
        <dbReference type="EMBL" id="PNR48365.1"/>
    </source>
</evidence>
<keyword evidence="5" id="KW-1185">Reference proteome</keyword>
<dbReference type="EnsemblPlants" id="Pp3c9_17880V3.1">
    <property type="protein sequence ID" value="Pp3c9_17880V3.1"/>
    <property type="gene ID" value="Pp3c9_17880"/>
</dbReference>
<dbReference type="Gramene" id="Pp3c9_17880V3.1">
    <property type="protein sequence ID" value="Pp3c9_17880V3.1"/>
    <property type="gene ID" value="Pp3c9_17880"/>
</dbReference>
<evidence type="ECO:0000313" key="5">
    <source>
        <dbReference type="Proteomes" id="UP000006727"/>
    </source>
</evidence>
<evidence type="ECO:0000313" key="4">
    <source>
        <dbReference type="EnsemblPlants" id="Pp3c9_17880V3.1"/>
    </source>
</evidence>
<feature type="compositionally biased region" description="Basic and acidic residues" evidence="2">
    <location>
        <begin position="298"/>
        <end position="308"/>
    </location>
</feature>
<sequence>MAGNYFYDPRPFYGMNNYNLVPLDEVFYGRDPWFMQQQRPYGYYEDPRPRSRSVEHRRPGEYIHSADQFREYRRPDMRDDTYTNYHQGYDNRQQNGRGNEMHGNKGQKNSNGGGKNGNHDNNSMHHKKNQHHGSDDEDSDGQSGKKNKDNHNHNAKTVTWSDNQGFHGNRGHGHHRRHKSPSLKDVVLRKLGLKDDRSDSDEDYGIRKKSSSKGGHGHHKGGHKGELLRPYTVNFGDQFHGGGFQKQYHLEDSNSHGKKGGGVGQVQGILKKSKNDDGRGSDDENHGHKNQGGGKGGNHHDGGHDSGKKNGQSNQQKQFGRSQSMDFRVRLCCDNCERKVRHALRNVDDIDHVMCDQYNNRVMVVGNAKLEHVLKRLRKVKKETQLWQPYK</sequence>
<dbReference type="InterPro" id="IPR036163">
    <property type="entry name" value="HMA_dom_sf"/>
</dbReference>
<feature type="compositionally biased region" description="Basic residues" evidence="2">
    <location>
        <begin position="207"/>
        <end position="222"/>
    </location>
</feature>
<feature type="compositionally biased region" description="Basic and acidic residues" evidence="2">
    <location>
        <begin position="186"/>
        <end position="197"/>
    </location>
</feature>
<dbReference type="GeneID" id="112286891"/>
<protein>
    <recommendedName>
        <fullName evidence="6">HMA domain-containing protein</fullName>
    </recommendedName>
</protein>
<feature type="compositionally biased region" description="Basic and acidic residues" evidence="2">
    <location>
        <begin position="273"/>
        <end position="287"/>
    </location>
</feature>
<dbReference type="OrthoDB" id="689350at2759"/>
<dbReference type="Proteomes" id="UP000006727">
    <property type="component" value="Chromosome 9"/>
</dbReference>
<evidence type="ECO:0008006" key="6">
    <source>
        <dbReference type="Google" id="ProtNLM"/>
    </source>
</evidence>
<organism evidence="3">
    <name type="scientific">Physcomitrium patens</name>
    <name type="common">Spreading-leaved earth moss</name>
    <name type="synonym">Physcomitrella patens</name>
    <dbReference type="NCBI Taxonomy" id="3218"/>
    <lineage>
        <taxon>Eukaryota</taxon>
        <taxon>Viridiplantae</taxon>
        <taxon>Streptophyta</taxon>
        <taxon>Embryophyta</taxon>
        <taxon>Bryophyta</taxon>
        <taxon>Bryophytina</taxon>
        <taxon>Bryopsida</taxon>
        <taxon>Funariidae</taxon>
        <taxon>Funariales</taxon>
        <taxon>Funariaceae</taxon>
        <taxon>Physcomitrium</taxon>
    </lineage>
</organism>
<evidence type="ECO:0000256" key="1">
    <source>
        <dbReference type="ARBA" id="ARBA00022723"/>
    </source>
</evidence>
<feature type="region of interest" description="Disordered" evidence="2">
    <location>
        <begin position="41"/>
        <end position="228"/>
    </location>
</feature>
<dbReference type="Gene3D" id="3.30.70.100">
    <property type="match status" value="1"/>
</dbReference>
<keyword evidence="1" id="KW-0479">Metal-binding</keyword>
<feature type="compositionally biased region" description="Basic and acidic residues" evidence="2">
    <location>
        <begin position="45"/>
        <end position="61"/>
    </location>
</feature>
<dbReference type="EMBL" id="ABEU02000009">
    <property type="protein sequence ID" value="PNR48365.1"/>
    <property type="molecule type" value="Genomic_DNA"/>
</dbReference>
<dbReference type="Gramene" id="Pp3c9_17880V3.6">
    <property type="protein sequence ID" value="Pp3c9_17880V3.6"/>
    <property type="gene ID" value="Pp3c9_17880"/>
</dbReference>
<feature type="region of interest" description="Disordered" evidence="2">
    <location>
        <begin position="271"/>
        <end position="322"/>
    </location>
</feature>
<dbReference type="KEGG" id="ppp:112286891"/>
<feature type="compositionally biased region" description="Polar residues" evidence="2">
    <location>
        <begin position="157"/>
        <end position="166"/>
    </location>
</feature>
<evidence type="ECO:0000256" key="2">
    <source>
        <dbReference type="SAM" id="MobiDB-lite"/>
    </source>
</evidence>
<dbReference type="SUPFAM" id="SSF55008">
    <property type="entry name" value="HMA, heavy metal-associated domain"/>
    <property type="match status" value="1"/>
</dbReference>
<dbReference type="RefSeq" id="XP_024385025.1">
    <property type="nucleotide sequence ID" value="XM_024529257.2"/>
</dbReference>
<feature type="compositionally biased region" description="Low complexity" evidence="2">
    <location>
        <begin position="309"/>
        <end position="318"/>
    </location>
</feature>
<reference evidence="4" key="3">
    <citation type="submission" date="2020-12" db="UniProtKB">
        <authorList>
            <consortium name="EnsemblPlants"/>
        </authorList>
    </citation>
    <scope>IDENTIFICATION</scope>
</reference>
<dbReference type="EnsemblPlants" id="Pp3c9_17880V3.6">
    <property type="protein sequence ID" value="Pp3c9_17880V3.6"/>
    <property type="gene ID" value="Pp3c9_17880"/>
</dbReference>
<feature type="compositionally biased region" description="Basic and acidic residues" evidence="2">
    <location>
        <begin position="67"/>
        <end position="81"/>
    </location>
</feature>
<name>A0A2K1K3K5_PHYPA</name>
<dbReference type="GO" id="GO:0046872">
    <property type="term" value="F:metal ion binding"/>
    <property type="evidence" value="ECO:0007669"/>
    <property type="project" value="UniProtKB-KW"/>
</dbReference>
<proteinExistence type="predicted"/>
<reference evidence="3 5" key="1">
    <citation type="journal article" date="2008" name="Science">
        <title>The Physcomitrella genome reveals evolutionary insights into the conquest of land by plants.</title>
        <authorList>
            <person name="Rensing S."/>
            <person name="Lang D."/>
            <person name="Zimmer A."/>
            <person name="Terry A."/>
            <person name="Salamov A."/>
            <person name="Shapiro H."/>
            <person name="Nishiyama T."/>
            <person name="Perroud P.-F."/>
            <person name="Lindquist E."/>
            <person name="Kamisugi Y."/>
            <person name="Tanahashi T."/>
            <person name="Sakakibara K."/>
            <person name="Fujita T."/>
            <person name="Oishi K."/>
            <person name="Shin-I T."/>
            <person name="Kuroki Y."/>
            <person name="Toyoda A."/>
            <person name="Suzuki Y."/>
            <person name="Hashimoto A."/>
            <person name="Yamaguchi K."/>
            <person name="Sugano A."/>
            <person name="Kohara Y."/>
            <person name="Fujiyama A."/>
            <person name="Anterola A."/>
            <person name="Aoki S."/>
            <person name="Ashton N."/>
            <person name="Barbazuk W.B."/>
            <person name="Barker E."/>
            <person name="Bennetzen J."/>
            <person name="Bezanilla M."/>
            <person name="Blankenship R."/>
            <person name="Cho S.H."/>
            <person name="Dutcher S."/>
            <person name="Estelle M."/>
            <person name="Fawcett J.A."/>
            <person name="Gundlach H."/>
            <person name="Hanada K."/>
            <person name="Heyl A."/>
            <person name="Hicks K.A."/>
            <person name="Hugh J."/>
            <person name="Lohr M."/>
            <person name="Mayer K."/>
            <person name="Melkozernov A."/>
            <person name="Murata T."/>
            <person name="Nelson D."/>
            <person name="Pils B."/>
            <person name="Prigge M."/>
            <person name="Reiss B."/>
            <person name="Renner T."/>
            <person name="Rombauts S."/>
            <person name="Rushton P."/>
            <person name="Sanderfoot A."/>
            <person name="Schween G."/>
            <person name="Shiu S.-H."/>
            <person name="Stueber K."/>
            <person name="Theodoulou F.L."/>
            <person name="Tu H."/>
            <person name="Van de Peer Y."/>
            <person name="Verrier P.J."/>
            <person name="Waters E."/>
            <person name="Wood A."/>
            <person name="Yang L."/>
            <person name="Cove D."/>
            <person name="Cuming A."/>
            <person name="Hasebe M."/>
            <person name="Lucas S."/>
            <person name="Mishler D.B."/>
            <person name="Reski R."/>
            <person name="Grigoriev I."/>
            <person name="Quatrano R.S."/>
            <person name="Boore J.L."/>
        </authorList>
    </citation>
    <scope>NUCLEOTIDE SEQUENCE [LARGE SCALE GENOMIC DNA]</scope>
    <source>
        <strain evidence="4 5">cv. Gransden 2004</strain>
    </source>
</reference>
<feature type="compositionally biased region" description="Polar residues" evidence="2">
    <location>
        <begin position="82"/>
        <end position="97"/>
    </location>
</feature>
<reference evidence="3 5" key="2">
    <citation type="journal article" date="2018" name="Plant J.">
        <title>The Physcomitrella patens chromosome-scale assembly reveals moss genome structure and evolution.</title>
        <authorList>
            <person name="Lang D."/>
            <person name="Ullrich K.K."/>
            <person name="Murat F."/>
            <person name="Fuchs J."/>
            <person name="Jenkins J."/>
            <person name="Haas F.B."/>
            <person name="Piednoel M."/>
            <person name="Gundlach H."/>
            <person name="Van Bel M."/>
            <person name="Meyberg R."/>
            <person name="Vives C."/>
            <person name="Morata J."/>
            <person name="Symeonidi A."/>
            <person name="Hiss M."/>
            <person name="Muchero W."/>
            <person name="Kamisugi Y."/>
            <person name="Saleh O."/>
            <person name="Blanc G."/>
            <person name="Decker E.L."/>
            <person name="van Gessel N."/>
            <person name="Grimwood J."/>
            <person name="Hayes R.D."/>
            <person name="Graham S.W."/>
            <person name="Gunter L.E."/>
            <person name="McDaniel S.F."/>
            <person name="Hoernstein S.N.W."/>
            <person name="Larsson A."/>
            <person name="Li F.W."/>
            <person name="Perroud P.F."/>
            <person name="Phillips J."/>
            <person name="Ranjan P."/>
            <person name="Rokshar D.S."/>
            <person name="Rothfels C.J."/>
            <person name="Schneider L."/>
            <person name="Shu S."/>
            <person name="Stevenson D.W."/>
            <person name="Thummler F."/>
            <person name="Tillich M."/>
            <person name="Villarreal Aguilar J.C."/>
            <person name="Widiez T."/>
            <person name="Wong G.K."/>
            <person name="Wymore A."/>
            <person name="Zhang Y."/>
            <person name="Zimmer A.D."/>
            <person name="Quatrano R.S."/>
            <person name="Mayer K.F.X."/>
            <person name="Goodstein D."/>
            <person name="Casacuberta J.M."/>
            <person name="Vandepoele K."/>
            <person name="Reski R."/>
            <person name="Cuming A.C."/>
            <person name="Tuskan G.A."/>
            <person name="Maumus F."/>
            <person name="Salse J."/>
            <person name="Schmutz J."/>
            <person name="Rensing S.A."/>
        </authorList>
    </citation>
    <scope>NUCLEOTIDE SEQUENCE [LARGE SCALE GENOMIC DNA]</scope>
    <source>
        <strain evidence="4 5">cv. Gransden 2004</strain>
    </source>
</reference>
<gene>
    <name evidence="4" type="primary">LOC112286891</name>
    <name evidence="3" type="ORF">PHYPA_012841</name>
</gene>